<keyword evidence="2" id="KW-1185">Reference proteome</keyword>
<evidence type="ECO:0000313" key="2">
    <source>
        <dbReference type="Proteomes" id="UP001168877"/>
    </source>
</evidence>
<dbReference type="AlphaFoldDB" id="A0AA39TA49"/>
<reference evidence="1" key="2">
    <citation type="submission" date="2023-06" db="EMBL/GenBank/DDBJ databases">
        <authorList>
            <person name="Swenson N.G."/>
            <person name="Wegrzyn J.L."/>
            <person name="Mcevoy S.L."/>
        </authorList>
    </citation>
    <scope>NUCLEOTIDE SEQUENCE</scope>
    <source>
        <strain evidence="1">NS2018</strain>
        <tissue evidence="1">Leaf</tissue>
    </source>
</reference>
<proteinExistence type="predicted"/>
<gene>
    <name evidence="1" type="ORF">LWI29_028102</name>
</gene>
<organism evidence="1 2">
    <name type="scientific">Acer saccharum</name>
    <name type="common">Sugar maple</name>
    <dbReference type="NCBI Taxonomy" id="4024"/>
    <lineage>
        <taxon>Eukaryota</taxon>
        <taxon>Viridiplantae</taxon>
        <taxon>Streptophyta</taxon>
        <taxon>Embryophyta</taxon>
        <taxon>Tracheophyta</taxon>
        <taxon>Spermatophyta</taxon>
        <taxon>Magnoliopsida</taxon>
        <taxon>eudicotyledons</taxon>
        <taxon>Gunneridae</taxon>
        <taxon>Pentapetalae</taxon>
        <taxon>rosids</taxon>
        <taxon>malvids</taxon>
        <taxon>Sapindales</taxon>
        <taxon>Sapindaceae</taxon>
        <taxon>Hippocastanoideae</taxon>
        <taxon>Acereae</taxon>
        <taxon>Acer</taxon>
    </lineage>
</organism>
<name>A0AA39TA49_ACESA</name>
<protein>
    <submittedName>
        <fullName evidence="1">Uncharacterized protein</fullName>
    </submittedName>
</protein>
<dbReference type="Proteomes" id="UP001168877">
    <property type="component" value="Unassembled WGS sequence"/>
</dbReference>
<reference evidence="1" key="1">
    <citation type="journal article" date="2022" name="Plant J.">
        <title>Strategies of tolerance reflected in two North American maple genomes.</title>
        <authorList>
            <person name="McEvoy S.L."/>
            <person name="Sezen U.U."/>
            <person name="Trouern-Trend A."/>
            <person name="McMahon S.M."/>
            <person name="Schaberg P.G."/>
            <person name="Yang J."/>
            <person name="Wegrzyn J.L."/>
            <person name="Swenson N.G."/>
        </authorList>
    </citation>
    <scope>NUCLEOTIDE SEQUENCE</scope>
    <source>
        <strain evidence="1">NS2018</strain>
    </source>
</reference>
<sequence>MASPLETRRDGDDDLYKGCIGLKVYKKPLKLYDHIVNSNEYLSKKALVIDFGNEFNGFATLNLDLSIVPRASQLACLQRSELFPELISEAIRELMSCFVKLTCILSNMQVHYNSLSTIYMGYPYLSRKVMHFKAMKAKEKGRKIMFQRYIIDCYASELNRFGCFDDIPCSRINEADSSKRAMTNLGSAGKDVEDWIEEEHGSLNTEAAREIGLHFIKSI</sequence>
<dbReference type="EMBL" id="JAUESC010000002">
    <property type="protein sequence ID" value="KAK0605556.1"/>
    <property type="molecule type" value="Genomic_DNA"/>
</dbReference>
<comment type="caution">
    <text evidence="1">The sequence shown here is derived from an EMBL/GenBank/DDBJ whole genome shotgun (WGS) entry which is preliminary data.</text>
</comment>
<evidence type="ECO:0000313" key="1">
    <source>
        <dbReference type="EMBL" id="KAK0605556.1"/>
    </source>
</evidence>
<accession>A0AA39TA49</accession>